<sequence length="90" mass="10046">MIPSFVVDVFHRLDVPPCFVHIVVTGLCCRYLLYGLILTSARRISEPFLQFVGKGCGFVLFADRKNAEDAIQAVNGTVIGKQRISMFELP</sequence>
<keyword evidence="1" id="KW-1133">Transmembrane helix</keyword>
<dbReference type="Proteomes" id="UP000000226">
    <property type="component" value="Chromosome 3"/>
</dbReference>
<accession>V7CE99</accession>
<dbReference type="OrthoDB" id="446113at2759"/>
<keyword evidence="1" id="KW-0472">Membrane</keyword>
<dbReference type="AlphaFoldDB" id="V7CE99"/>
<feature type="transmembrane region" description="Helical" evidence="1">
    <location>
        <begin position="20"/>
        <end position="41"/>
    </location>
</feature>
<dbReference type="InterPro" id="IPR012677">
    <property type="entry name" value="Nucleotide-bd_a/b_plait_sf"/>
</dbReference>
<name>V7CE99_PHAVU</name>
<dbReference type="Gramene" id="ESW28532">
    <property type="protein sequence ID" value="ESW28532"/>
    <property type="gene ID" value="PHAVU_003G294500g"/>
</dbReference>
<dbReference type="SMR" id="V7CE99"/>
<dbReference type="InterPro" id="IPR000504">
    <property type="entry name" value="RRM_dom"/>
</dbReference>
<dbReference type="InterPro" id="IPR035979">
    <property type="entry name" value="RBD_domain_sf"/>
</dbReference>
<dbReference type="Pfam" id="PF00076">
    <property type="entry name" value="RRM_1"/>
    <property type="match status" value="1"/>
</dbReference>
<evidence type="ECO:0000313" key="3">
    <source>
        <dbReference type="EMBL" id="ESW28532.1"/>
    </source>
</evidence>
<dbReference type="SUPFAM" id="SSF54928">
    <property type="entry name" value="RNA-binding domain, RBD"/>
    <property type="match status" value="1"/>
</dbReference>
<dbReference type="GO" id="GO:0003723">
    <property type="term" value="F:RNA binding"/>
    <property type="evidence" value="ECO:0007669"/>
    <property type="project" value="InterPro"/>
</dbReference>
<dbReference type="eggNOG" id="KOG0118">
    <property type="taxonomic scope" value="Eukaryota"/>
</dbReference>
<reference evidence="4" key="1">
    <citation type="journal article" date="2014" name="Nat. Genet.">
        <title>A reference genome for common bean and genome-wide analysis of dual domestications.</title>
        <authorList>
            <person name="Schmutz J."/>
            <person name="McClean P.E."/>
            <person name="Mamidi S."/>
            <person name="Wu G.A."/>
            <person name="Cannon S.B."/>
            <person name="Grimwood J."/>
            <person name="Jenkins J."/>
            <person name="Shu S."/>
            <person name="Song Q."/>
            <person name="Chavarro C."/>
            <person name="Torres-Torres M."/>
            <person name="Geffroy V."/>
            <person name="Moghaddam S.M."/>
            <person name="Gao D."/>
            <person name="Abernathy B."/>
            <person name="Barry K."/>
            <person name="Blair M."/>
            <person name="Brick M.A."/>
            <person name="Chovatia M."/>
            <person name="Gepts P."/>
            <person name="Goodstein D.M."/>
            <person name="Gonzales M."/>
            <person name="Hellsten U."/>
            <person name="Hyten D.L."/>
            <person name="Jia G."/>
            <person name="Kelly J.D."/>
            <person name="Kudrna D."/>
            <person name="Lee R."/>
            <person name="Richard M.M."/>
            <person name="Miklas P.N."/>
            <person name="Osorno J.M."/>
            <person name="Rodrigues J."/>
            <person name="Thareau V."/>
            <person name="Urrea C.A."/>
            <person name="Wang M."/>
            <person name="Yu Y."/>
            <person name="Zhang M."/>
            <person name="Wing R.A."/>
            <person name="Cregan P.B."/>
            <person name="Rokhsar D.S."/>
            <person name="Jackson S.A."/>
        </authorList>
    </citation>
    <scope>NUCLEOTIDE SEQUENCE [LARGE SCALE GENOMIC DNA]</scope>
    <source>
        <strain evidence="4">cv. G19833</strain>
    </source>
</reference>
<evidence type="ECO:0000256" key="1">
    <source>
        <dbReference type="SAM" id="Phobius"/>
    </source>
</evidence>
<protein>
    <recommendedName>
        <fullName evidence="2">RRM domain-containing protein</fullName>
    </recommendedName>
</protein>
<keyword evidence="4" id="KW-1185">Reference proteome</keyword>
<evidence type="ECO:0000313" key="4">
    <source>
        <dbReference type="Proteomes" id="UP000000226"/>
    </source>
</evidence>
<dbReference type="EMBL" id="CM002290">
    <property type="protein sequence ID" value="ESW28532.1"/>
    <property type="molecule type" value="Genomic_DNA"/>
</dbReference>
<proteinExistence type="predicted"/>
<dbReference type="Gene3D" id="3.30.70.330">
    <property type="match status" value="1"/>
</dbReference>
<evidence type="ECO:0000259" key="2">
    <source>
        <dbReference type="Pfam" id="PF00076"/>
    </source>
</evidence>
<gene>
    <name evidence="3" type="ORF">PHAVU_003G294500g</name>
</gene>
<dbReference type="STRING" id="3885.V7CE99"/>
<keyword evidence="1" id="KW-0812">Transmembrane</keyword>
<feature type="domain" description="RRM" evidence="2">
    <location>
        <begin position="54"/>
        <end position="84"/>
    </location>
</feature>
<organism evidence="3 4">
    <name type="scientific">Phaseolus vulgaris</name>
    <name type="common">Kidney bean</name>
    <name type="synonym">French bean</name>
    <dbReference type="NCBI Taxonomy" id="3885"/>
    <lineage>
        <taxon>Eukaryota</taxon>
        <taxon>Viridiplantae</taxon>
        <taxon>Streptophyta</taxon>
        <taxon>Embryophyta</taxon>
        <taxon>Tracheophyta</taxon>
        <taxon>Spermatophyta</taxon>
        <taxon>Magnoliopsida</taxon>
        <taxon>eudicotyledons</taxon>
        <taxon>Gunneridae</taxon>
        <taxon>Pentapetalae</taxon>
        <taxon>rosids</taxon>
        <taxon>fabids</taxon>
        <taxon>Fabales</taxon>
        <taxon>Fabaceae</taxon>
        <taxon>Papilionoideae</taxon>
        <taxon>50 kb inversion clade</taxon>
        <taxon>NPAAA clade</taxon>
        <taxon>indigoferoid/millettioid clade</taxon>
        <taxon>Phaseoleae</taxon>
        <taxon>Phaseolus</taxon>
    </lineage>
</organism>